<feature type="compositionally biased region" description="Low complexity" evidence="1">
    <location>
        <begin position="123"/>
        <end position="143"/>
    </location>
</feature>
<gene>
    <name evidence="2" type="ORF">BU14_0147s0023</name>
</gene>
<protein>
    <submittedName>
        <fullName evidence="2">Uncharacterized protein</fullName>
    </submittedName>
</protein>
<sequence length="624" mass="64343">MALDAGVPTLPIVPAAAAPFLEAAQHCCKCASMEGGADFSVALIVRRGTGAPLVVYATGVTSQCDTRTRKLLKSAAAAFFSSLPSTEAINVPTSRNPVTGLRWAPAAASYSPSVSQPGGGAGAAPSSSVGDGRADGDSSAQGADGSGLGQSCGGVVGTPGGTPALSRAGALAVAGTQTGSIPASSAATSRYGPLPQLPLTIGSAAATGKRDRAGNALPSAPTREFSVTADMARSYLAKFESAGLSLTRLHMTGFLKLLRFFYDERLKRVGNNTPYEPLFPQIAQGVSVLFKYIEPGDGVPIPLVLKNTSHQHKNETTCLLIFMMYGTEDEAYEWVLARYCEGMRVPTTGARPRTTKSKPKGLPVVGAGGGAGGAGGGGGNGRGGGALGGNGAHGSGGKGGEGNVLRRALYYPSPAPPLPAISTSLFMGGQLVGSGDIHPEFHLHHGHPLPLRHVALFLLSCTAEGAGRRYAFDDHPLFCVEGGHPQTSTLTQCLRQRVVWPVADIGPRVSLWSGLPGPKEKVLGTGLVSRIVPRGDGMDDAAGDGASRLAAAAEVFAVSFLHESLKEDYEACDLLYGSEAYAAYSAEHFGTTDMPTSLAHLHDLQQMTTSPVRFLWFAAFITTA</sequence>
<dbReference type="AlphaFoldDB" id="A0A1X6P9B3"/>
<evidence type="ECO:0000313" key="3">
    <source>
        <dbReference type="Proteomes" id="UP000218209"/>
    </source>
</evidence>
<evidence type="ECO:0000256" key="1">
    <source>
        <dbReference type="SAM" id="MobiDB-lite"/>
    </source>
</evidence>
<dbReference type="Proteomes" id="UP000218209">
    <property type="component" value="Unassembled WGS sequence"/>
</dbReference>
<evidence type="ECO:0000313" key="2">
    <source>
        <dbReference type="EMBL" id="OSX77499.1"/>
    </source>
</evidence>
<feature type="region of interest" description="Disordered" evidence="1">
    <location>
        <begin position="349"/>
        <end position="376"/>
    </location>
</feature>
<feature type="compositionally biased region" description="Gly residues" evidence="1">
    <location>
        <begin position="144"/>
        <end position="159"/>
    </location>
</feature>
<accession>A0A1X6P9B3</accession>
<feature type="region of interest" description="Disordered" evidence="1">
    <location>
        <begin position="109"/>
        <end position="159"/>
    </location>
</feature>
<reference evidence="2 3" key="1">
    <citation type="submission" date="2017-03" db="EMBL/GenBank/DDBJ databases">
        <title>WGS assembly of Porphyra umbilicalis.</title>
        <authorList>
            <person name="Brawley S.H."/>
            <person name="Blouin N.A."/>
            <person name="Ficko-Blean E."/>
            <person name="Wheeler G.L."/>
            <person name="Lohr M."/>
            <person name="Goodson H.V."/>
            <person name="Jenkins J.W."/>
            <person name="Blaby-Haas C.E."/>
            <person name="Helliwell K.E."/>
            <person name="Chan C."/>
            <person name="Marriage T."/>
            <person name="Bhattacharya D."/>
            <person name="Klein A.S."/>
            <person name="Badis Y."/>
            <person name="Brodie J."/>
            <person name="Cao Y."/>
            <person name="Collen J."/>
            <person name="Dittami S.M."/>
            <person name="Gachon C.M."/>
            <person name="Green B.R."/>
            <person name="Karpowicz S."/>
            <person name="Kim J.W."/>
            <person name="Kudahl U."/>
            <person name="Lin S."/>
            <person name="Michel G."/>
            <person name="Mittag M."/>
            <person name="Olson B.J."/>
            <person name="Pangilinan J."/>
            <person name="Peng Y."/>
            <person name="Qiu H."/>
            <person name="Shu S."/>
            <person name="Singer J.T."/>
            <person name="Smith A.G."/>
            <person name="Sprecher B.N."/>
            <person name="Wagner V."/>
            <person name="Wang W."/>
            <person name="Wang Z.-Y."/>
            <person name="Yan J."/>
            <person name="Yarish C."/>
            <person name="Zoeuner-Riek S."/>
            <person name="Zhuang Y."/>
            <person name="Zou Y."/>
            <person name="Lindquist E.A."/>
            <person name="Grimwood J."/>
            <person name="Barry K."/>
            <person name="Rokhsar D.S."/>
            <person name="Schmutz J."/>
            <person name="Stiller J.W."/>
            <person name="Grossman A.R."/>
            <person name="Prochnik S.E."/>
        </authorList>
    </citation>
    <scope>NUCLEOTIDE SEQUENCE [LARGE SCALE GENOMIC DNA]</scope>
    <source>
        <strain evidence="2">4086291</strain>
    </source>
</reference>
<feature type="compositionally biased region" description="Gly residues" evidence="1">
    <location>
        <begin position="366"/>
        <end position="376"/>
    </location>
</feature>
<name>A0A1X6P9B3_PORUM</name>
<proteinExistence type="predicted"/>
<keyword evidence="3" id="KW-1185">Reference proteome</keyword>
<dbReference type="EMBL" id="KV918837">
    <property type="protein sequence ID" value="OSX77499.1"/>
    <property type="molecule type" value="Genomic_DNA"/>
</dbReference>
<organism evidence="2 3">
    <name type="scientific">Porphyra umbilicalis</name>
    <name type="common">Purple laver</name>
    <name type="synonym">Red alga</name>
    <dbReference type="NCBI Taxonomy" id="2786"/>
    <lineage>
        <taxon>Eukaryota</taxon>
        <taxon>Rhodophyta</taxon>
        <taxon>Bangiophyceae</taxon>
        <taxon>Bangiales</taxon>
        <taxon>Bangiaceae</taxon>
        <taxon>Porphyra</taxon>
    </lineage>
</organism>